<evidence type="ECO:0000259" key="3">
    <source>
        <dbReference type="PROSITE" id="PS50887"/>
    </source>
</evidence>
<feature type="domain" description="GGDEF" evidence="3">
    <location>
        <begin position="262"/>
        <end position="393"/>
    </location>
</feature>
<dbReference type="PANTHER" id="PTHR45138">
    <property type="entry name" value="REGULATORY COMPONENTS OF SENSORY TRANSDUCTION SYSTEM"/>
    <property type="match status" value="1"/>
</dbReference>
<reference evidence="4 5" key="1">
    <citation type="submission" date="2023-08" db="EMBL/GenBank/DDBJ databases">
        <title>Complete genome sequence of Geobacillus thermodenitrificans K1041, a genetically tractable strain representative of the genus Geobacillus.</title>
        <authorList>
            <person name="Kani S."/>
            <person name="Suzuki H."/>
        </authorList>
    </citation>
    <scope>NUCLEOTIDE SEQUENCE [LARGE SCALE GENOMIC DNA]</scope>
    <source>
        <strain evidence="4 5">K1041</strain>
    </source>
</reference>
<dbReference type="Pfam" id="PF00990">
    <property type="entry name" value="GGDEF"/>
    <property type="match status" value="1"/>
</dbReference>
<dbReference type="Proteomes" id="UP001297580">
    <property type="component" value="Chromosome"/>
</dbReference>
<evidence type="ECO:0000313" key="5">
    <source>
        <dbReference type="Proteomes" id="UP001297580"/>
    </source>
</evidence>
<dbReference type="Gene3D" id="3.40.50.2300">
    <property type="match status" value="1"/>
</dbReference>
<dbReference type="GeneID" id="87621505"/>
<dbReference type="InterPro" id="IPR001789">
    <property type="entry name" value="Sig_transdc_resp-reg_receiver"/>
</dbReference>
<dbReference type="SUPFAM" id="SSF55073">
    <property type="entry name" value="Nucleotide cyclase"/>
    <property type="match status" value="1"/>
</dbReference>
<dbReference type="PANTHER" id="PTHR45138:SF24">
    <property type="entry name" value="DIGUANYLATE CYCLASE DGCC-RELATED"/>
    <property type="match status" value="1"/>
</dbReference>
<dbReference type="InterPro" id="IPR029787">
    <property type="entry name" value="Nucleotide_cyclase"/>
</dbReference>
<organism evidence="4 5">
    <name type="scientific">Geobacillus thermodenitrificans</name>
    <dbReference type="NCBI Taxonomy" id="33940"/>
    <lineage>
        <taxon>Bacteria</taxon>
        <taxon>Bacillati</taxon>
        <taxon>Bacillota</taxon>
        <taxon>Bacilli</taxon>
        <taxon>Bacillales</taxon>
        <taxon>Anoxybacillaceae</taxon>
        <taxon>Geobacillus</taxon>
    </lineage>
</organism>
<dbReference type="InterPro" id="IPR050469">
    <property type="entry name" value="Diguanylate_Cyclase"/>
</dbReference>
<dbReference type="EMBL" id="CP133461">
    <property type="protein sequence ID" value="WMV77233.1"/>
    <property type="molecule type" value="Genomic_DNA"/>
</dbReference>
<dbReference type="CDD" id="cd00156">
    <property type="entry name" value="REC"/>
    <property type="match status" value="1"/>
</dbReference>
<protein>
    <submittedName>
        <fullName evidence="4">GGDEF domain-containing response regulator</fullName>
    </submittedName>
</protein>
<proteinExistence type="predicted"/>
<evidence type="ECO:0000313" key="4">
    <source>
        <dbReference type="EMBL" id="WMV77233.1"/>
    </source>
</evidence>
<dbReference type="InterPro" id="IPR000160">
    <property type="entry name" value="GGDEF_dom"/>
</dbReference>
<accession>A0ABY9QGQ7</accession>
<dbReference type="NCBIfam" id="TIGR00254">
    <property type="entry name" value="GGDEF"/>
    <property type="match status" value="1"/>
</dbReference>
<dbReference type="SMART" id="SM00267">
    <property type="entry name" value="GGDEF"/>
    <property type="match status" value="1"/>
</dbReference>
<keyword evidence="5" id="KW-1185">Reference proteome</keyword>
<dbReference type="PROSITE" id="PS50110">
    <property type="entry name" value="RESPONSE_REGULATORY"/>
    <property type="match status" value="1"/>
</dbReference>
<dbReference type="InterPro" id="IPR011006">
    <property type="entry name" value="CheY-like_superfamily"/>
</dbReference>
<gene>
    <name evidence="4" type="ORF">HSX42_05545</name>
</gene>
<sequence length="393" mass="44514">MDSYIVSLLDRMKEQYEQWESSSSLDGAELTQFFDAIGRAAKVTGRDDLAAEVERILRRMNRQKERQWTVEEVLAEMFPLLRRCYEAEETDSTIASFLQQQGAEADILLCGNDPLFFAYIRRSWQTVPWRFITLPSLEQAAASMFRLNPDCIIVNIGEDDLETPPFVALLKTASQPSYIPVVIISRDGRKAVHLKCYGLGADDVIAQPVAASELYIRVHRLVEKKRKIDKLVLIDELTGVYNRKYLPRVYVRLRSDLERFGTPSCLALLDLDHFKQVNDRFGHLVGDAVLKKLAAFLLQHTRGMDTVIRFGGEEFIVWLAKTSTCEAHRVLGRLQRQFASEEIEAAGVRLSCTFSAGFVECSDPNESLDHWLKLADKALYAAKKSGGSRVEGV</sequence>
<evidence type="ECO:0000256" key="1">
    <source>
        <dbReference type="PROSITE-ProRule" id="PRU00169"/>
    </source>
</evidence>
<dbReference type="Gene3D" id="3.30.70.270">
    <property type="match status" value="1"/>
</dbReference>
<dbReference type="CDD" id="cd01949">
    <property type="entry name" value="GGDEF"/>
    <property type="match status" value="1"/>
</dbReference>
<dbReference type="PROSITE" id="PS50887">
    <property type="entry name" value="GGDEF"/>
    <property type="match status" value="1"/>
</dbReference>
<dbReference type="SUPFAM" id="SSF52172">
    <property type="entry name" value="CheY-like"/>
    <property type="match status" value="1"/>
</dbReference>
<name>A0ABY9QGQ7_GEOTD</name>
<feature type="domain" description="Response regulatory" evidence="2">
    <location>
        <begin position="106"/>
        <end position="222"/>
    </location>
</feature>
<dbReference type="RefSeq" id="WP_008878772.1">
    <property type="nucleotide sequence ID" value="NZ_CP017690.1"/>
</dbReference>
<dbReference type="InterPro" id="IPR043128">
    <property type="entry name" value="Rev_trsase/Diguanyl_cyclase"/>
</dbReference>
<evidence type="ECO:0000259" key="2">
    <source>
        <dbReference type="PROSITE" id="PS50110"/>
    </source>
</evidence>
<comment type="caution">
    <text evidence="1">Lacks conserved residue(s) required for the propagation of feature annotation.</text>
</comment>